<name>A0ABN9TRU3_9DINO</name>
<comment type="caution">
    <text evidence="2">The sequence shown here is derived from an EMBL/GenBank/DDBJ whole genome shotgun (WGS) entry which is preliminary data.</text>
</comment>
<organism evidence="2 3">
    <name type="scientific">Prorocentrum cordatum</name>
    <dbReference type="NCBI Taxonomy" id="2364126"/>
    <lineage>
        <taxon>Eukaryota</taxon>
        <taxon>Sar</taxon>
        <taxon>Alveolata</taxon>
        <taxon>Dinophyceae</taxon>
        <taxon>Prorocentrales</taxon>
        <taxon>Prorocentraceae</taxon>
        <taxon>Prorocentrum</taxon>
    </lineage>
</organism>
<accession>A0ABN9TRU3</accession>
<evidence type="ECO:0000256" key="1">
    <source>
        <dbReference type="SAM" id="MobiDB-lite"/>
    </source>
</evidence>
<gene>
    <name evidence="2" type="ORF">PCOR1329_LOCUS41712</name>
</gene>
<proteinExistence type="predicted"/>
<feature type="compositionally biased region" description="Basic and acidic residues" evidence="1">
    <location>
        <begin position="79"/>
        <end position="90"/>
    </location>
</feature>
<reference evidence="2" key="1">
    <citation type="submission" date="2023-10" db="EMBL/GenBank/DDBJ databases">
        <authorList>
            <person name="Chen Y."/>
            <person name="Shah S."/>
            <person name="Dougan E. K."/>
            <person name="Thang M."/>
            <person name="Chan C."/>
        </authorList>
    </citation>
    <scope>NUCLEOTIDE SEQUENCE [LARGE SCALE GENOMIC DNA]</scope>
</reference>
<dbReference type="Proteomes" id="UP001189429">
    <property type="component" value="Unassembled WGS sequence"/>
</dbReference>
<evidence type="ECO:0000313" key="3">
    <source>
        <dbReference type="Proteomes" id="UP001189429"/>
    </source>
</evidence>
<sequence length="384" mass="40733">VLSEDDYNINLALAVEICSSDDDPLAESSMRDAATDALAESSTRDAADTLPESSMRDAADTLPEPEAPVFENGQNSSFKEPETPVFEKGRIPTPLRVPNVDELLAAAKLKPGACVEPDAVDGIPKVAKANAKAQPAPQVFDNIPKVAMAKAEPVAPQVFDSIPKVAMAKAGPAPQVFDGIPKVAMAKAEPVPQVFDSTPIAKAKPPPCDGTPEIAKPKRPPSDGIPKIAKAKPPPSDGIPKIAKAKPPPAKAKAAKAAGGATAALTEAKAAHMAKLGQTSALRAAARYDIDKWNAEWAHVIAKMPEEAKPKGPHGQFSWTAHTTVGPLHKQCSIEAILRNKGWRVAKPKMTKEEEPLTPWNDDIANAWEVTKQKAEKKLYEVAD</sequence>
<feature type="region of interest" description="Disordered" evidence="1">
    <location>
        <begin position="197"/>
        <end position="225"/>
    </location>
</feature>
<protein>
    <submittedName>
        <fullName evidence="2">Uncharacterized protein</fullName>
    </submittedName>
</protein>
<feature type="region of interest" description="Disordered" evidence="1">
    <location>
        <begin position="20"/>
        <end position="91"/>
    </location>
</feature>
<feature type="non-terminal residue" evidence="2">
    <location>
        <position position="1"/>
    </location>
</feature>
<dbReference type="EMBL" id="CAUYUJ010015016">
    <property type="protein sequence ID" value="CAK0848873.1"/>
    <property type="molecule type" value="Genomic_DNA"/>
</dbReference>
<evidence type="ECO:0000313" key="2">
    <source>
        <dbReference type="EMBL" id="CAK0848873.1"/>
    </source>
</evidence>
<keyword evidence="3" id="KW-1185">Reference proteome</keyword>